<dbReference type="InterPro" id="IPR051678">
    <property type="entry name" value="AGP_Transferase"/>
</dbReference>
<dbReference type="STRING" id="945553.A0A0D2LL24"/>
<reference evidence="4" key="1">
    <citation type="submission" date="2014-04" db="EMBL/GenBank/DDBJ databases">
        <title>Evolutionary Origins and Diversification of the Mycorrhizal Mutualists.</title>
        <authorList>
            <consortium name="DOE Joint Genome Institute"/>
            <consortium name="Mycorrhizal Genomics Consortium"/>
            <person name="Kohler A."/>
            <person name="Kuo A."/>
            <person name="Nagy L.G."/>
            <person name="Floudas D."/>
            <person name="Copeland A."/>
            <person name="Barry K.W."/>
            <person name="Cichocki N."/>
            <person name="Veneault-Fourrey C."/>
            <person name="LaButti K."/>
            <person name="Lindquist E.A."/>
            <person name="Lipzen A."/>
            <person name="Lundell T."/>
            <person name="Morin E."/>
            <person name="Murat C."/>
            <person name="Riley R."/>
            <person name="Ohm R."/>
            <person name="Sun H."/>
            <person name="Tunlid A."/>
            <person name="Henrissat B."/>
            <person name="Grigoriev I.V."/>
            <person name="Hibbett D.S."/>
            <person name="Martin F."/>
        </authorList>
    </citation>
    <scope>NUCLEOTIDE SEQUENCE [LARGE SCALE GENOMIC DNA]</scope>
    <source>
        <strain evidence="4">FD-334 SS-4</strain>
    </source>
</reference>
<dbReference type="InterPro" id="IPR002575">
    <property type="entry name" value="Aminoglycoside_PTrfase"/>
</dbReference>
<dbReference type="SUPFAM" id="SSF56112">
    <property type="entry name" value="Protein kinase-like (PK-like)"/>
    <property type="match status" value="1"/>
</dbReference>
<dbReference type="PANTHER" id="PTHR21310">
    <property type="entry name" value="AMINOGLYCOSIDE PHOSPHOTRANSFERASE-RELATED-RELATED"/>
    <property type="match status" value="1"/>
</dbReference>
<evidence type="ECO:0000256" key="1">
    <source>
        <dbReference type="SAM" id="MobiDB-lite"/>
    </source>
</evidence>
<sequence length="407" mass="42980">MADTPPSRLNAAAARWAAGRDAGGQHAQAQGGAHAHADASAQAHDKPDAGAVHAEAPAPDLATADGVRAYLAGTAFASAGVEPLSGGTANFVYRLQLRTPHAGHATLVLKHAKGYVKDYPGMAFDVGRQVSYEVAALQRVHAWLPRDAVVTVPAVFLFDEAAHVIIMEDIGAGTDLKTLLKSGNVSPAAAAQIGAAAGAFLGALHRWGTGNKEVCAAVAGNEQAKMLTAWAFYERMESTLVGPNAPPKLRDPPLDVSEEDLVAVRRIAEETARACLAVDDTFVMGDFWPGNLMVRLDAAGALERIYVVDWELAKAGLHGVELGQFCAEMHLLRRCLPELCGVTASAALKAFLDAYKPDDEVARSAVVRWGAHMVVLGARVEWGDKALSRAVVLEGVRYVVDTVSLFD</sequence>
<evidence type="ECO:0000259" key="2">
    <source>
        <dbReference type="Pfam" id="PF01636"/>
    </source>
</evidence>
<gene>
    <name evidence="3" type="ORF">HYPSUDRAFT_129149</name>
</gene>
<dbReference type="Gene3D" id="3.90.1200.10">
    <property type="match status" value="1"/>
</dbReference>
<dbReference type="Proteomes" id="UP000054270">
    <property type="component" value="Unassembled WGS sequence"/>
</dbReference>
<feature type="compositionally biased region" description="Low complexity" evidence="1">
    <location>
        <begin position="15"/>
        <end position="42"/>
    </location>
</feature>
<feature type="domain" description="Aminoglycoside phosphotransferase" evidence="2">
    <location>
        <begin position="81"/>
        <end position="326"/>
    </location>
</feature>
<keyword evidence="4" id="KW-1185">Reference proteome</keyword>
<proteinExistence type="predicted"/>
<dbReference type="Gene3D" id="3.30.200.20">
    <property type="entry name" value="Phosphorylase Kinase, domain 1"/>
    <property type="match status" value="1"/>
</dbReference>
<dbReference type="OrthoDB" id="25129at2759"/>
<protein>
    <recommendedName>
        <fullName evidence="2">Aminoglycoside phosphotransferase domain-containing protein</fullName>
    </recommendedName>
</protein>
<evidence type="ECO:0000313" key="4">
    <source>
        <dbReference type="Proteomes" id="UP000054270"/>
    </source>
</evidence>
<accession>A0A0D2LL24</accession>
<evidence type="ECO:0000313" key="3">
    <source>
        <dbReference type="EMBL" id="KJA28557.1"/>
    </source>
</evidence>
<dbReference type="AlphaFoldDB" id="A0A0D2LL24"/>
<name>A0A0D2LL24_HYPSF</name>
<dbReference type="EMBL" id="KN817521">
    <property type="protein sequence ID" value="KJA28557.1"/>
    <property type="molecule type" value="Genomic_DNA"/>
</dbReference>
<dbReference type="OMA" id="GTANFIY"/>
<dbReference type="Pfam" id="PF01636">
    <property type="entry name" value="APH"/>
    <property type="match status" value="1"/>
</dbReference>
<organism evidence="3 4">
    <name type="scientific">Hypholoma sublateritium (strain FD-334 SS-4)</name>
    <dbReference type="NCBI Taxonomy" id="945553"/>
    <lineage>
        <taxon>Eukaryota</taxon>
        <taxon>Fungi</taxon>
        <taxon>Dikarya</taxon>
        <taxon>Basidiomycota</taxon>
        <taxon>Agaricomycotina</taxon>
        <taxon>Agaricomycetes</taxon>
        <taxon>Agaricomycetidae</taxon>
        <taxon>Agaricales</taxon>
        <taxon>Agaricineae</taxon>
        <taxon>Strophariaceae</taxon>
        <taxon>Hypholoma</taxon>
    </lineage>
</organism>
<feature type="region of interest" description="Disordered" evidence="1">
    <location>
        <begin position="15"/>
        <end position="52"/>
    </location>
</feature>
<dbReference type="InterPro" id="IPR011009">
    <property type="entry name" value="Kinase-like_dom_sf"/>
</dbReference>